<dbReference type="OMA" id="LIMDPFD"/>
<dbReference type="InterPro" id="IPR056842">
    <property type="entry name" value="THADA-like_TPR_C"/>
</dbReference>
<dbReference type="Pfam" id="PF25150">
    <property type="entry name" value="TPR_Trm732"/>
    <property type="match status" value="1"/>
</dbReference>
<dbReference type="InterPro" id="IPR019442">
    <property type="entry name" value="THADA/TRM732_DUF2428"/>
</dbReference>
<proteinExistence type="inferred from homology"/>
<dbReference type="SUPFAM" id="SSF48371">
    <property type="entry name" value="ARM repeat"/>
    <property type="match status" value="2"/>
</dbReference>
<sequence>MEEKSVLSYFDGDFSHLQLNPSVFCECREFFIHTQSSAWTEKNALFLQSYKFLEYSLVHPTLDGPTQLACFDTISVWLRRVFTACKQDVRFKQNVWESVERPFWSILFNLPSTRASIPGVTGVQLAVKDLFTKTLQVYLLTCPDEEIKKNTLVQLLQQSLCWDRHAKVVCTAIQILVKYTGAESVFSFQPDFISRSIKYLKDYSYAQAISTTVLTVLGLYYQTLCDKYDDKEVAEDEWMNLWCPEILTEFYGDDRQTQSGMSSFLIPSLLSVSPNITPKFLTALQRYPDASKDAKDAACLFALKIAKDGKLIQHLDLNNEHSFLRSLILHKDAKIQLACFNLIALCPNISTPLTVEEFDCIESRIQFAFGIADSDTRQILLKSMHDFFVRIRASCHALQRNIRYKRSPSISEDAKIIERSQRFLEHFISVCIGYLHPTCNYQQVLSSLGFLKALVTLGLDGLVEESMMKERQHSFPFQIQILNKDLTRILIDRLIDPYDTIRDLSLSILLSYKDLPGHTNSEDLRFLFNHGLRLLNSVRVHECEGGAKTICLCNHFMEKLQPGNTYKNIRTILDLLQGNVEAARKSLLQAAVSYPIQGYLIQLSYTFSGSSIFSFLKNNDNEWKSLIIEILQLSESVWLLVKDILCDDSPEGNLPKGQEDSGVSENLEDTPAQLILSYSWRSIKEISSLLSMILIKCNSFYPDVFEYSSLDHYGFLMMSWLWEIRHRGAFTSVYPCFVSYCSFLFAMKDETLSRMPIPWLQKNIDVIQEKSSFITRRSGGIPFSITGILVAGKEKNKALLSKTILTLIDLAKEKINVADSDAGKVELPQVHAMNSLKTIFTEHRLSSVSLEYLEPAIALAIEGFSHELWPIRNCSVMLFTALMNRSFGNKRPKGVVNLGNTKGLSTKTFFSKFPSLRPYLLKELQNSVDTLRSNNQASTGLYPILNLFSRLQYAYTYPNEEEWEGVKEFEPLLLQCTASKICKVREIAALSLTCLIDGSHLREFVVTQLKNVEVLTQNELHGRLLTVRAMLAGLLSNLTGDSKNVFFDKVSLTLLSCFSEITSNKRSFYIKKLFLEIIQNYFMLHTDRDAKRLQQLRRMTMDYCKRILFEKKSWPLYGQSFIGLPIHLQTAAEIFLQNLKEFSIHSDTHSVGFLVSKLLRYEFYEVQIATLDHILDHPRKRVIVNNPEIMQALVDLSLEHQWSQLRAPALALLSDLLEAKNYKSMMLDCAKIIEVIQSNESLPVRESLLILLGSYLKQLFVEGNAEFSNYYYCWVDILLKFTNEYMAFSSRKAALSSLIHFGISFSKNSDTINFTGFCILPLIYGDVLNDDDEELRQDAVTYACEVLQVSDLCINEVWSLWKQATKEAFGSSSEFQACVNKRIIVHNGLAKASQQLKSVLIRDSALFETERQNLYYSDYQKLQDLLYYASPSSEELRSWAQDGIESIKQCFTNVQIDGALGRTSDPNVWYVIFRIVQVAKHVNVSLDEVHKLMRMIEAHPDFCY</sequence>
<reference evidence="6 7" key="1">
    <citation type="journal article" date="2011" name="Science">
        <title>Comparative functional genomics of the fission yeasts.</title>
        <authorList>
            <person name="Rhind N."/>
            <person name="Chen Z."/>
            <person name="Yassour M."/>
            <person name="Thompson D.A."/>
            <person name="Haas B.J."/>
            <person name="Habib N."/>
            <person name="Wapinski I."/>
            <person name="Roy S."/>
            <person name="Lin M.F."/>
            <person name="Heiman D.I."/>
            <person name="Young S.K."/>
            <person name="Furuya K."/>
            <person name="Guo Y."/>
            <person name="Pidoux A."/>
            <person name="Chen H.M."/>
            <person name="Robbertse B."/>
            <person name="Goldberg J.M."/>
            <person name="Aoki K."/>
            <person name="Bayne E.H."/>
            <person name="Berlin A.M."/>
            <person name="Desjardins C.A."/>
            <person name="Dobbs E."/>
            <person name="Dukaj L."/>
            <person name="Fan L."/>
            <person name="FitzGerald M.G."/>
            <person name="French C."/>
            <person name="Gujja S."/>
            <person name="Hansen K."/>
            <person name="Keifenheim D."/>
            <person name="Levin J.Z."/>
            <person name="Mosher R.A."/>
            <person name="Mueller C.A."/>
            <person name="Pfiffner J."/>
            <person name="Priest M."/>
            <person name="Russ C."/>
            <person name="Smialowska A."/>
            <person name="Swoboda P."/>
            <person name="Sykes S.M."/>
            <person name="Vaughn M."/>
            <person name="Vengrova S."/>
            <person name="Yoder R."/>
            <person name="Zeng Q."/>
            <person name="Allshire R."/>
            <person name="Baulcombe D."/>
            <person name="Birren B.W."/>
            <person name="Brown W."/>
            <person name="Ekwall K."/>
            <person name="Kellis M."/>
            <person name="Leatherwood J."/>
            <person name="Levin H."/>
            <person name="Margalit H."/>
            <person name="Martienssen R."/>
            <person name="Nieduszynski C.A."/>
            <person name="Spatafora J.W."/>
            <person name="Friedman N."/>
            <person name="Dalgaard J.Z."/>
            <person name="Baumann P."/>
            <person name="Niki H."/>
            <person name="Regev A."/>
            <person name="Nusbaum C."/>
        </authorList>
    </citation>
    <scope>NUCLEOTIDE SEQUENCE [LARGE SCALE GENOMIC DNA]</scope>
    <source>
        <strain evidence="7">yFS286</strain>
    </source>
</reference>
<dbReference type="HOGENOM" id="CLU_001011_2_0_1"/>
<feature type="domain" description="DUF2428" evidence="3">
    <location>
        <begin position="626"/>
        <end position="869"/>
    </location>
</feature>
<evidence type="ECO:0000313" key="6">
    <source>
        <dbReference type="EMBL" id="EPX71726.1"/>
    </source>
</evidence>
<dbReference type="Pfam" id="PF26523">
    <property type="entry name" value="Trm732_C"/>
    <property type="match status" value="1"/>
</dbReference>
<gene>
    <name evidence="6" type="ORF">SOCG_03662</name>
</gene>
<dbReference type="EMBL" id="KE503207">
    <property type="protein sequence ID" value="EPX71726.1"/>
    <property type="molecule type" value="Genomic_DNA"/>
</dbReference>
<evidence type="ECO:0000256" key="1">
    <source>
        <dbReference type="ARBA" id="ARBA00010409"/>
    </source>
</evidence>
<dbReference type="Pfam" id="PF10350">
    <property type="entry name" value="DUF2428"/>
    <property type="match status" value="1"/>
</dbReference>
<accession>S9PRC2</accession>
<organism evidence="6 7">
    <name type="scientific">Schizosaccharomyces octosporus (strain yFS286)</name>
    <name type="common">Fission yeast</name>
    <name type="synonym">Octosporomyces octosporus</name>
    <dbReference type="NCBI Taxonomy" id="483514"/>
    <lineage>
        <taxon>Eukaryota</taxon>
        <taxon>Fungi</taxon>
        <taxon>Dikarya</taxon>
        <taxon>Ascomycota</taxon>
        <taxon>Taphrinomycotina</taxon>
        <taxon>Schizosaccharomycetes</taxon>
        <taxon>Schizosaccharomycetales</taxon>
        <taxon>Schizosaccharomycetaceae</taxon>
        <taxon>Schizosaccharomyces</taxon>
    </lineage>
</organism>
<comment type="similarity">
    <text evidence="1">Belongs to the THADA family.</text>
</comment>
<dbReference type="OrthoDB" id="73997at2759"/>
<feature type="domain" description="tRNA (32-2'-O)-methyltransferase regulator THADA-like C-terminal TPR repeats region" evidence="5">
    <location>
        <begin position="872"/>
        <end position="1030"/>
    </location>
</feature>
<dbReference type="PANTHER" id="PTHR14387:SF0">
    <property type="entry name" value="DUF2428 DOMAIN-CONTAINING PROTEIN"/>
    <property type="match status" value="1"/>
</dbReference>
<dbReference type="Pfam" id="PF25151">
    <property type="entry name" value="TPR_Trm732_C"/>
    <property type="match status" value="1"/>
</dbReference>
<dbReference type="GeneID" id="25032632"/>
<dbReference type="InterPro" id="IPR056843">
    <property type="entry name" value="THADA-like_TPR"/>
</dbReference>
<evidence type="ECO:0000259" key="4">
    <source>
        <dbReference type="Pfam" id="PF25150"/>
    </source>
</evidence>
<dbReference type="InterPro" id="IPR051954">
    <property type="entry name" value="tRNA_methyltransferase_THADA"/>
</dbReference>
<keyword evidence="2" id="KW-0819">tRNA processing</keyword>
<dbReference type="VEuPathDB" id="FungiDB:SOCG_03662"/>
<protein>
    <submittedName>
        <fullName evidence="6">THADA protein</fullName>
    </submittedName>
</protein>
<dbReference type="Proteomes" id="UP000016088">
    <property type="component" value="Unassembled WGS sequence"/>
</dbReference>
<name>S9PRC2_SCHOY</name>
<evidence type="ECO:0000256" key="2">
    <source>
        <dbReference type="ARBA" id="ARBA00022694"/>
    </source>
</evidence>
<dbReference type="RefSeq" id="XP_013019028.1">
    <property type="nucleotide sequence ID" value="XM_013163574.1"/>
</dbReference>
<dbReference type="eggNOG" id="KOG1810">
    <property type="taxonomic scope" value="Eukaryota"/>
</dbReference>
<evidence type="ECO:0000259" key="5">
    <source>
        <dbReference type="Pfam" id="PF25151"/>
    </source>
</evidence>
<dbReference type="InterPro" id="IPR016024">
    <property type="entry name" value="ARM-type_fold"/>
</dbReference>
<dbReference type="GO" id="GO:0030488">
    <property type="term" value="P:tRNA methylation"/>
    <property type="evidence" value="ECO:0007669"/>
    <property type="project" value="EnsemblFungi"/>
</dbReference>
<evidence type="ECO:0000259" key="3">
    <source>
        <dbReference type="Pfam" id="PF10350"/>
    </source>
</evidence>
<feature type="domain" description="tRNA (32-2'-O)-methyltransferase regulator THADA-like TPR repeats region" evidence="4">
    <location>
        <begin position="238"/>
        <end position="503"/>
    </location>
</feature>
<evidence type="ECO:0000313" key="7">
    <source>
        <dbReference type="Proteomes" id="UP000016088"/>
    </source>
</evidence>
<dbReference type="GO" id="GO:0005829">
    <property type="term" value="C:cytosol"/>
    <property type="evidence" value="ECO:0007669"/>
    <property type="project" value="TreeGrafter"/>
</dbReference>
<dbReference type="PANTHER" id="PTHR14387">
    <property type="entry name" value="THADA/DEATH RECEPTOR INTERACTING PROTEIN"/>
    <property type="match status" value="1"/>
</dbReference>
<keyword evidence="7" id="KW-1185">Reference proteome</keyword>